<keyword evidence="3" id="KW-0456">Lyase</keyword>
<evidence type="ECO:0000256" key="3">
    <source>
        <dbReference type="ARBA" id="ARBA00023239"/>
    </source>
</evidence>
<keyword evidence="8" id="KW-1185">Reference proteome</keyword>
<proteinExistence type="predicted"/>
<dbReference type="InterPro" id="IPR032465">
    <property type="entry name" value="ACMSD"/>
</dbReference>
<dbReference type="RefSeq" id="WP_212009877.1">
    <property type="nucleotide sequence ID" value="NZ_JAAFYZ010000046.1"/>
</dbReference>
<gene>
    <name evidence="7" type="ORF">KGQ19_15665</name>
</gene>
<name>A0ABS5KQI1_9ACTN</name>
<dbReference type="Pfam" id="PF04909">
    <property type="entry name" value="Amidohydro_2"/>
    <property type="match status" value="1"/>
</dbReference>
<accession>A0ABS5KQI1</accession>
<feature type="domain" description="Amidohydrolase-related" evidence="6">
    <location>
        <begin position="4"/>
        <end position="310"/>
    </location>
</feature>
<dbReference type="InterPro" id="IPR032466">
    <property type="entry name" value="Metal_Hydrolase"/>
</dbReference>
<keyword evidence="2" id="KW-0862">Zinc</keyword>
<keyword evidence="1" id="KW-0479">Metal-binding</keyword>
<evidence type="ECO:0000256" key="5">
    <source>
        <dbReference type="ARBA" id="ARBA00038889"/>
    </source>
</evidence>
<dbReference type="EMBL" id="JAAFYZ010000046">
    <property type="protein sequence ID" value="MBS2548302.1"/>
    <property type="molecule type" value="Genomic_DNA"/>
</dbReference>
<comment type="catalytic activity">
    <reaction evidence="4">
        <text>6-methylsalicylate + H(+) = 3-methylphenol + CO2</text>
        <dbReference type="Rhea" id="RHEA:23112"/>
        <dbReference type="ChEBI" id="CHEBI:15378"/>
        <dbReference type="ChEBI" id="CHEBI:16526"/>
        <dbReference type="ChEBI" id="CHEBI:17231"/>
        <dbReference type="ChEBI" id="CHEBI:36658"/>
        <dbReference type="EC" id="4.1.1.52"/>
    </reaction>
    <physiologicalReaction direction="left-to-right" evidence="4">
        <dbReference type="Rhea" id="RHEA:23113"/>
    </physiologicalReaction>
</comment>
<dbReference type="Proteomes" id="UP000730482">
    <property type="component" value="Unassembled WGS sequence"/>
</dbReference>
<evidence type="ECO:0000313" key="7">
    <source>
        <dbReference type="EMBL" id="MBS2548302.1"/>
    </source>
</evidence>
<dbReference type="Gene3D" id="3.20.20.140">
    <property type="entry name" value="Metal-dependent hydrolases"/>
    <property type="match status" value="1"/>
</dbReference>
<evidence type="ECO:0000256" key="2">
    <source>
        <dbReference type="ARBA" id="ARBA00022833"/>
    </source>
</evidence>
<comment type="caution">
    <text evidence="7">The sequence shown here is derived from an EMBL/GenBank/DDBJ whole genome shotgun (WGS) entry which is preliminary data.</text>
</comment>
<evidence type="ECO:0000256" key="4">
    <source>
        <dbReference type="ARBA" id="ARBA00036832"/>
    </source>
</evidence>
<evidence type="ECO:0000256" key="1">
    <source>
        <dbReference type="ARBA" id="ARBA00022723"/>
    </source>
</evidence>
<evidence type="ECO:0000313" key="8">
    <source>
        <dbReference type="Proteomes" id="UP000730482"/>
    </source>
</evidence>
<dbReference type="EC" id="4.1.1.52" evidence="5"/>
<dbReference type="InterPro" id="IPR006680">
    <property type="entry name" value="Amidohydro-rel"/>
</dbReference>
<sequence>MNRIDVHQHIVPPFYAQAMPAHGGDPSGSRTPDWTARRAIDFMDAHAITAAVLSVSTPGVAGWDGEDRRAMARRINEYTAKVVADRPDRFGNFATLPLPDLDGALAELDHALDSLDADGVVLLADYEGRYLGDPVFQTLWAELDRRAAVVFIHPGATPHQPVLPGVDGLAGPLVDFPFETTRTAVQLVLNGTLDRYPNVRVILSHAGGFVPYAAERFAGLARVFRPEAPDPDHVLAAFKRFYFDTALSSGTAIPSLKSFAGADRILFGTDFPYAREDIAGFFTDTLDADDTLTMSERSAVAGENAARLFPRWAAS</sequence>
<protein>
    <recommendedName>
        <fullName evidence="5">6-methylsalicylate decarboxylase</fullName>
        <ecNumber evidence="5">4.1.1.52</ecNumber>
    </recommendedName>
</protein>
<reference evidence="7 8" key="1">
    <citation type="submission" date="2020-02" db="EMBL/GenBank/DDBJ databases">
        <title>Acidophilic actinobacteria isolated from forest soil.</title>
        <authorList>
            <person name="Golinska P."/>
        </authorList>
    </citation>
    <scope>NUCLEOTIDE SEQUENCE [LARGE SCALE GENOMIC DNA]</scope>
    <source>
        <strain evidence="7 8">NL8</strain>
    </source>
</reference>
<dbReference type="PANTHER" id="PTHR21240:SF29">
    <property type="entry name" value="AMIDOHYDROLASE-RELATED DOMAIN-CONTAINING PROTEIN"/>
    <property type="match status" value="1"/>
</dbReference>
<evidence type="ECO:0000259" key="6">
    <source>
        <dbReference type="Pfam" id="PF04909"/>
    </source>
</evidence>
<dbReference type="SUPFAM" id="SSF51556">
    <property type="entry name" value="Metallo-dependent hydrolases"/>
    <property type="match status" value="1"/>
</dbReference>
<dbReference type="PANTHER" id="PTHR21240">
    <property type="entry name" value="2-AMINO-3-CARBOXYLMUCONATE-6-SEMIALDEHYDE DECARBOXYLASE"/>
    <property type="match status" value="1"/>
</dbReference>
<organism evidence="7 8">
    <name type="scientific">Catenulispora pinistramenti</name>
    <dbReference type="NCBI Taxonomy" id="2705254"/>
    <lineage>
        <taxon>Bacteria</taxon>
        <taxon>Bacillati</taxon>
        <taxon>Actinomycetota</taxon>
        <taxon>Actinomycetes</taxon>
        <taxon>Catenulisporales</taxon>
        <taxon>Catenulisporaceae</taxon>
        <taxon>Catenulispora</taxon>
    </lineage>
</organism>